<feature type="domain" description="ABC3 transporter permease C-terminal" evidence="7">
    <location>
        <begin position="60"/>
        <end position="179"/>
    </location>
</feature>
<evidence type="ECO:0000256" key="2">
    <source>
        <dbReference type="ARBA" id="ARBA00022475"/>
    </source>
</evidence>
<sequence>MKRLTQLPFRISMAIAVSEDLANGIANLGDRASILTLKQAGYDVDPESHVLEPSAKRRWIVVLSLLVCTVGIINAQLMSITERFREIGTMKCLGALDSFVVKIFLIEAGLQGFVGASAGAFIGAFTALALMILRFGLHPFALLDYSPVILSACLAIFMGTVLSLAGALYPALLAARMQPVEAMRAEY</sequence>
<dbReference type="Pfam" id="PF02687">
    <property type="entry name" value="FtsX"/>
    <property type="match status" value="1"/>
</dbReference>
<accession>A0A7R8WVM2</accession>
<dbReference type="GO" id="GO:0005886">
    <property type="term" value="C:plasma membrane"/>
    <property type="evidence" value="ECO:0007669"/>
    <property type="project" value="UniProtKB-SubCell"/>
</dbReference>
<dbReference type="InterPro" id="IPR003838">
    <property type="entry name" value="ABC3_permease_C"/>
</dbReference>
<protein>
    <recommendedName>
        <fullName evidence="7">ABC3 transporter permease C-terminal domain-containing protein</fullName>
    </recommendedName>
</protein>
<evidence type="ECO:0000259" key="7">
    <source>
        <dbReference type="Pfam" id="PF02687"/>
    </source>
</evidence>
<keyword evidence="4" id="KW-1133">Transmembrane helix</keyword>
<keyword evidence="2" id="KW-1003">Cell membrane</keyword>
<dbReference type="AlphaFoldDB" id="A0A7R8WVM2"/>
<comment type="similarity">
    <text evidence="6">Belongs to the ABC-4 integral membrane protein family.</text>
</comment>
<evidence type="ECO:0000313" key="8">
    <source>
        <dbReference type="EMBL" id="CAD7236022.1"/>
    </source>
</evidence>
<evidence type="ECO:0000256" key="3">
    <source>
        <dbReference type="ARBA" id="ARBA00022692"/>
    </source>
</evidence>
<keyword evidence="5" id="KW-0472">Membrane</keyword>
<name>A0A7R8WVM2_9CRUS</name>
<evidence type="ECO:0000256" key="5">
    <source>
        <dbReference type="ARBA" id="ARBA00023136"/>
    </source>
</evidence>
<gene>
    <name evidence="8" type="ORF">CTOB1V02_LOCUS13837</name>
</gene>
<dbReference type="GO" id="GO:0022857">
    <property type="term" value="F:transmembrane transporter activity"/>
    <property type="evidence" value="ECO:0007669"/>
    <property type="project" value="TreeGrafter"/>
</dbReference>
<organism evidence="8">
    <name type="scientific">Cyprideis torosa</name>
    <dbReference type="NCBI Taxonomy" id="163714"/>
    <lineage>
        <taxon>Eukaryota</taxon>
        <taxon>Metazoa</taxon>
        <taxon>Ecdysozoa</taxon>
        <taxon>Arthropoda</taxon>
        <taxon>Crustacea</taxon>
        <taxon>Oligostraca</taxon>
        <taxon>Ostracoda</taxon>
        <taxon>Podocopa</taxon>
        <taxon>Podocopida</taxon>
        <taxon>Cytherocopina</taxon>
        <taxon>Cytheroidea</taxon>
        <taxon>Cytherideidae</taxon>
        <taxon>Cyprideis</taxon>
    </lineage>
</organism>
<evidence type="ECO:0000256" key="6">
    <source>
        <dbReference type="ARBA" id="ARBA00038076"/>
    </source>
</evidence>
<proteinExistence type="inferred from homology"/>
<keyword evidence="3" id="KW-0812">Transmembrane</keyword>
<dbReference type="PANTHER" id="PTHR30572:SF4">
    <property type="entry name" value="ABC TRANSPORTER PERMEASE YTRF"/>
    <property type="match status" value="1"/>
</dbReference>
<evidence type="ECO:0000256" key="4">
    <source>
        <dbReference type="ARBA" id="ARBA00022989"/>
    </source>
</evidence>
<reference evidence="8" key="1">
    <citation type="submission" date="2020-11" db="EMBL/GenBank/DDBJ databases">
        <authorList>
            <person name="Tran Van P."/>
        </authorList>
    </citation>
    <scope>NUCLEOTIDE SEQUENCE</scope>
</reference>
<dbReference type="PANTHER" id="PTHR30572">
    <property type="entry name" value="MEMBRANE COMPONENT OF TRANSPORTER-RELATED"/>
    <property type="match status" value="1"/>
</dbReference>
<evidence type="ECO:0000256" key="1">
    <source>
        <dbReference type="ARBA" id="ARBA00004651"/>
    </source>
</evidence>
<dbReference type="EMBL" id="OB676128">
    <property type="protein sequence ID" value="CAD7236022.1"/>
    <property type="molecule type" value="Genomic_DNA"/>
</dbReference>
<comment type="subcellular location">
    <subcellularLocation>
        <location evidence="1">Cell membrane</location>
        <topology evidence="1">Multi-pass membrane protein</topology>
    </subcellularLocation>
</comment>
<dbReference type="InterPro" id="IPR050250">
    <property type="entry name" value="Macrolide_Exporter_MacB"/>
</dbReference>
<dbReference type="OrthoDB" id="10559098at2759"/>